<sequence>MWGIIEKIELTYSLAKSAARGRRGVCPVSPRGRLGFSKTVT</sequence>
<dbReference type="EMBL" id="CADCUV010000031">
    <property type="protein sequence ID" value="CAA9391786.1"/>
    <property type="molecule type" value="Genomic_DNA"/>
</dbReference>
<organism evidence="1">
    <name type="scientific">uncultured Rubrobacteraceae bacterium</name>
    <dbReference type="NCBI Taxonomy" id="349277"/>
    <lineage>
        <taxon>Bacteria</taxon>
        <taxon>Bacillati</taxon>
        <taxon>Actinomycetota</taxon>
        <taxon>Rubrobacteria</taxon>
        <taxon>Rubrobacterales</taxon>
        <taxon>Rubrobacteraceae</taxon>
        <taxon>environmental samples</taxon>
    </lineage>
</organism>
<proteinExistence type="predicted"/>
<gene>
    <name evidence="1" type="ORF">AVDCRST_MAG22-679</name>
</gene>
<evidence type="ECO:0000313" key="1">
    <source>
        <dbReference type="EMBL" id="CAA9391786.1"/>
    </source>
</evidence>
<accession>A0A6J4NU51</accession>
<protein>
    <submittedName>
        <fullName evidence="1">Uncharacterized protein</fullName>
    </submittedName>
</protein>
<reference evidence="1" key="1">
    <citation type="submission" date="2020-02" db="EMBL/GenBank/DDBJ databases">
        <authorList>
            <person name="Meier V. D."/>
        </authorList>
    </citation>
    <scope>NUCLEOTIDE SEQUENCE</scope>
    <source>
        <strain evidence="1">AVDCRST_MAG22</strain>
    </source>
</reference>
<name>A0A6J4NU51_9ACTN</name>
<dbReference type="AlphaFoldDB" id="A0A6J4NU51"/>